<reference evidence="1" key="1">
    <citation type="submission" date="2020-11" db="EMBL/GenBank/DDBJ databases">
        <authorList>
            <consortium name="DOE Joint Genome Institute"/>
            <person name="Ahrendt S."/>
            <person name="Riley R."/>
            <person name="Andreopoulos W."/>
            <person name="Labutti K."/>
            <person name="Pangilinan J."/>
            <person name="Ruiz-Duenas F.J."/>
            <person name="Barrasa J.M."/>
            <person name="Sanchez-Garcia M."/>
            <person name="Camarero S."/>
            <person name="Miyauchi S."/>
            <person name="Serrano A."/>
            <person name="Linde D."/>
            <person name="Babiker R."/>
            <person name="Drula E."/>
            <person name="Ayuso-Fernandez I."/>
            <person name="Pacheco R."/>
            <person name="Padilla G."/>
            <person name="Ferreira P."/>
            <person name="Barriuso J."/>
            <person name="Kellner H."/>
            <person name="Castanera R."/>
            <person name="Alfaro M."/>
            <person name="Ramirez L."/>
            <person name="Pisabarro A.G."/>
            <person name="Kuo A."/>
            <person name="Tritt A."/>
            <person name="Lipzen A."/>
            <person name="He G."/>
            <person name="Yan M."/>
            <person name="Ng V."/>
            <person name="Cullen D."/>
            <person name="Martin F."/>
            <person name="Rosso M.-N."/>
            <person name="Henrissat B."/>
            <person name="Hibbett D."/>
            <person name="Martinez A.T."/>
            <person name="Grigoriev I.V."/>
        </authorList>
    </citation>
    <scope>NUCLEOTIDE SEQUENCE</scope>
    <source>
        <strain evidence="1">CBS 247.69</strain>
    </source>
</reference>
<keyword evidence="2" id="KW-1185">Reference proteome</keyword>
<dbReference type="OrthoDB" id="496981at2759"/>
<gene>
    <name evidence="1" type="ORF">BDZ94DRAFT_1267136</name>
</gene>
<evidence type="ECO:0000313" key="2">
    <source>
        <dbReference type="Proteomes" id="UP000807353"/>
    </source>
</evidence>
<protein>
    <submittedName>
        <fullName evidence="1">Uncharacterized protein</fullName>
    </submittedName>
</protein>
<comment type="caution">
    <text evidence="1">The sequence shown here is derived from an EMBL/GenBank/DDBJ whole genome shotgun (WGS) entry which is preliminary data.</text>
</comment>
<sequence length="70" mass="7588">MVVSWIERWITRGGSVGSAGSRDTLSVRLSILICSGLALSRGIDLAAWALPWPQIRTRTDTPPEGVPRCP</sequence>
<proteinExistence type="predicted"/>
<dbReference type="Proteomes" id="UP000807353">
    <property type="component" value="Unassembled WGS sequence"/>
</dbReference>
<dbReference type="EMBL" id="MU150307">
    <property type="protein sequence ID" value="KAF9459984.1"/>
    <property type="molecule type" value="Genomic_DNA"/>
</dbReference>
<dbReference type="AlphaFoldDB" id="A0A9P6CGG7"/>
<evidence type="ECO:0000313" key="1">
    <source>
        <dbReference type="EMBL" id="KAF9459984.1"/>
    </source>
</evidence>
<name>A0A9P6CGG7_9AGAR</name>
<accession>A0A9P6CGG7</accession>
<organism evidence="1 2">
    <name type="scientific">Collybia nuda</name>
    <dbReference type="NCBI Taxonomy" id="64659"/>
    <lineage>
        <taxon>Eukaryota</taxon>
        <taxon>Fungi</taxon>
        <taxon>Dikarya</taxon>
        <taxon>Basidiomycota</taxon>
        <taxon>Agaricomycotina</taxon>
        <taxon>Agaricomycetes</taxon>
        <taxon>Agaricomycetidae</taxon>
        <taxon>Agaricales</taxon>
        <taxon>Tricholomatineae</taxon>
        <taxon>Clitocybaceae</taxon>
        <taxon>Collybia</taxon>
    </lineage>
</organism>